<proteinExistence type="predicted"/>
<dbReference type="EMBL" id="MN738902">
    <property type="protein sequence ID" value="QHT30496.1"/>
    <property type="molecule type" value="Genomic_DNA"/>
</dbReference>
<sequence length="122" mass="14484">MIVEFYLKEDDYTYIYGGRLFKAEFDPETKQMLEPYVRRASPTKTIKFYPSKKVFIVYINNKITELIFVMTCWSDDYTAYMIHDNKAISYTKCYHGFPKITPTPCDVDFTDYIRDNGLEMDG</sequence>
<reference evidence="1" key="1">
    <citation type="journal article" date="2020" name="Nature">
        <title>Giant virus diversity and host interactions through global metagenomics.</title>
        <authorList>
            <person name="Schulz F."/>
            <person name="Roux S."/>
            <person name="Paez-Espino D."/>
            <person name="Jungbluth S."/>
            <person name="Walsh D.A."/>
            <person name="Denef V.J."/>
            <person name="McMahon K.D."/>
            <person name="Konstantinidis K.T."/>
            <person name="Eloe-Fadrosh E.A."/>
            <person name="Kyrpides N.C."/>
            <person name="Woyke T."/>
        </authorList>
    </citation>
    <scope>NUCLEOTIDE SEQUENCE</scope>
    <source>
        <strain evidence="1">GVMAG-M-3300009151-35</strain>
    </source>
</reference>
<evidence type="ECO:0000313" key="1">
    <source>
        <dbReference type="EMBL" id="QHT30496.1"/>
    </source>
</evidence>
<name>A0A6C0EMU2_9ZZZZ</name>
<protein>
    <submittedName>
        <fullName evidence="1">Uncharacterized protein</fullName>
    </submittedName>
</protein>
<dbReference type="AlphaFoldDB" id="A0A6C0EMU2"/>
<accession>A0A6C0EMU2</accession>
<organism evidence="1">
    <name type="scientific">viral metagenome</name>
    <dbReference type="NCBI Taxonomy" id="1070528"/>
    <lineage>
        <taxon>unclassified sequences</taxon>
        <taxon>metagenomes</taxon>
        <taxon>organismal metagenomes</taxon>
    </lineage>
</organism>